<evidence type="ECO:0000313" key="2">
    <source>
        <dbReference type="Proteomes" id="UP001595462"/>
    </source>
</evidence>
<dbReference type="NCBIfam" id="TIGR02565">
    <property type="entry name" value="cas_Csy2"/>
    <property type="match status" value="1"/>
</dbReference>
<proteinExistence type="predicted"/>
<dbReference type="EMBL" id="JBHRSS010000005">
    <property type="protein sequence ID" value="MFC3104706.1"/>
    <property type="molecule type" value="Genomic_DNA"/>
</dbReference>
<protein>
    <submittedName>
        <fullName evidence="1">Type I-F CRISPR-associated protein Csy2</fullName>
    </submittedName>
</protein>
<dbReference type="CDD" id="cd09736">
    <property type="entry name" value="Csy2_I-F"/>
    <property type="match status" value="1"/>
</dbReference>
<dbReference type="Pfam" id="PF09614">
    <property type="entry name" value="Cas_Csy2"/>
    <property type="match status" value="1"/>
</dbReference>
<organism evidence="1 2">
    <name type="scientific">Salinisphaera aquimarina</name>
    <dbReference type="NCBI Taxonomy" id="2094031"/>
    <lineage>
        <taxon>Bacteria</taxon>
        <taxon>Pseudomonadati</taxon>
        <taxon>Pseudomonadota</taxon>
        <taxon>Gammaproteobacteria</taxon>
        <taxon>Salinisphaerales</taxon>
        <taxon>Salinisphaeraceae</taxon>
        <taxon>Salinisphaera</taxon>
    </lineage>
</organism>
<dbReference type="InterPro" id="IPR013398">
    <property type="entry name" value="CRISPR-assoc_prot_Csy2"/>
</dbReference>
<evidence type="ECO:0000313" key="1">
    <source>
        <dbReference type="EMBL" id="MFC3104706.1"/>
    </source>
</evidence>
<comment type="caution">
    <text evidence="1">The sequence shown here is derived from an EMBL/GenBank/DDBJ whole genome shotgun (WGS) entry which is preliminary data.</text>
</comment>
<dbReference type="RefSeq" id="WP_380690106.1">
    <property type="nucleotide sequence ID" value="NZ_JBHRSS010000005.1"/>
</dbReference>
<reference evidence="2" key="1">
    <citation type="journal article" date="2019" name="Int. J. Syst. Evol. Microbiol.">
        <title>The Global Catalogue of Microorganisms (GCM) 10K type strain sequencing project: providing services to taxonomists for standard genome sequencing and annotation.</title>
        <authorList>
            <consortium name="The Broad Institute Genomics Platform"/>
            <consortium name="The Broad Institute Genome Sequencing Center for Infectious Disease"/>
            <person name="Wu L."/>
            <person name="Ma J."/>
        </authorList>
    </citation>
    <scope>NUCLEOTIDE SEQUENCE [LARGE SCALE GENOMIC DNA]</scope>
    <source>
        <strain evidence="2">KCTC 52640</strain>
    </source>
</reference>
<gene>
    <name evidence="1" type="primary">csy2</name>
    <name evidence="1" type="ORF">ACFOSU_12505</name>
</gene>
<accession>A0ABV7ES39</accession>
<name>A0ABV7ES39_9GAMM</name>
<dbReference type="Proteomes" id="UP001595462">
    <property type="component" value="Unassembled WGS sequence"/>
</dbReference>
<sequence>MTTNKSRHLLVLPRLRIQNANAISSPLTWGFPAMSAFVGFMHALERRLPDDLLLEFHQIGVICHSHEILSSSAGYNLQQFHLTRNPVGKDGKTAAIAEEGRMHLDISLIFSVDRETWPDAAESQRIAREIDDIVHGMRIAGGSIIEPAGPIRRPNPRLVSMPDNSDEYEAEFRRLQRRSRLLPGFALVLNEQALSDRLAEIQYDAPDATRLDAWLDYARLHRDCIVDAETGKHRWQIRSRPGWHVPIPIGYGALGDLHAPGDVANARDSTSSFRFVESLYSIGQWVSPHRLSRPESLLWYIDNDLEHGVYRLNNDYTHHVHS</sequence>
<keyword evidence="2" id="KW-1185">Reference proteome</keyword>